<feature type="domain" description="HTH lysR-type" evidence="5">
    <location>
        <begin position="12"/>
        <end position="69"/>
    </location>
</feature>
<dbReference type="InterPro" id="IPR050950">
    <property type="entry name" value="HTH-type_LysR_regulators"/>
</dbReference>
<evidence type="ECO:0000256" key="2">
    <source>
        <dbReference type="ARBA" id="ARBA00023015"/>
    </source>
</evidence>
<evidence type="ECO:0000256" key="4">
    <source>
        <dbReference type="ARBA" id="ARBA00023163"/>
    </source>
</evidence>
<sequence>MSITDGNIHRIMKIHQLRALVEIAATGTINGAARRLHVTQPAITKAVRDLEDECGVRLFERNPWGVVPTAEGEALLRRSRTVLRELERAQEDLAHLKGQREGRLVIGVTPIAGTAGLADAFADFRRHWPLVTVEFRELGFNQLREQLSNRTLDLAFAAFPANPAEQDPEAVKTLFAFDSVFVTRAQGAFARATSLAQLQDAEWIHTDATDHYPERIRAMFEGEGLAPPRRVTRCTSYGLLYGLALSNDAVFAWTRHTLETAELGRAFVELALPQRPPPLQLYLYSPPEAQLTKPAEYFVDCILAVAAERVRTGRGGTVLPGA</sequence>
<dbReference type="InterPro" id="IPR005119">
    <property type="entry name" value="LysR_subst-bd"/>
</dbReference>
<dbReference type="FunFam" id="1.10.10.10:FF:000001">
    <property type="entry name" value="LysR family transcriptional regulator"/>
    <property type="match status" value="1"/>
</dbReference>
<dbReference type="Gene3D" id="3.40.190.290">
    <property type="match status" value="1"/>
</dbReference>
<evidence type="ECO:0000256" key="3">
    <source>
        <dbReference type="ARBA" id="ARBA00023125"/>
    </source>
</evidence>
<dbReference type="EMBL" id="FNZM01000021">
    <property type="protein sequence ID" value="SEK11958.1"/>
    <property type="molecule type" value="Genomic_DNA"/>
</dbReference>
<dbReference type="InterPro" id="IPR036388">
    <property type="entry name" value="WH-like_DNA-bd_sf"/>
</dbReference>
<comment type="similarity">
    <text evidence="1">Belongs to the LysR transcriptional regulatory family.</text>
</comment>
<dbReference type="PANTHER" id="PTHR30419:SF30">
    <property type="entry name" value="LYSR FAMILY TRANSCRIPTIONAL REGULATOR"/>
    <property type="match status" value="1"/>
</dbReference>
<name>A0AAQ1JXE6_9BURK</name>
<dbReference type="AlphaFoldDB" id="A0AAQ1JXE6"/>
<dbReference type="InterPro" id="IPR000847">
    <property type="entry name" value="LysR_HTH_N"/>
</dbReference>
<evidence type="ECO:0000313" key="6">
    <source>
        <dbReference type="EMBL" id="SEK11958.1"/>
    </source>
</evidence>
<dbReference type="PANTHER" id="PTHR30419">
    <property type="entry name" value="HTH-TYPE TRANSCRIPTIONAL REGULATOR YBHD"/>
    <property type="match status" value="1"/>
</dbReference>
<dbReference type="GO" id="GO:0005829">
    <property type="term" value="C:cytosol"/>
    <property type="evidence" value="ECO:0007669"/>
    <property type="project" value="TreeGrafter"/>
</dbReference>
<dbReference type="GO" id="GO:0003700">
    <property type="term" value="F:DNA-binding transcription factor activity"/>
    <property type="evidence" value="ECO:0007669"/>
    <property type="project" value="InterPro"/>
</dbReference>
<proteinExistence type="inferred from homology"/>
<accession>A0AAQ1JXE6</accession>
<dbReference type="Pfam" id="PF00126">
    <property type="entry name" value="HTH_1"/>
    <property type="match status" value="1"/>
</dbReference>
<dbReference type="InterPro" id="IPR036390">
    <property type="entry name" value="WH_DNA-bd_sf"/>
</dbReference>
<reference evidence="6 7" key="1">
    <citation type="submission" date="2016-10" db="EMBL/GenBank/DDBJ databases">
        <authorList>
            <person name="Varghese N."/>
            <person name="Submissions S."/>
        </authorList>
    </citation>
    <scope>NUCLEOTIDE SEQUENCE [LARGE SCALE GENOMIC DNA]</scope>
    <source>
        <strain evidence="6 7">LMG 22274</strain>
    </source>
</reference>
<comment type="caution">
    <text evidence="6">The sequence shown here is derived from an EMBL/GenBank/DDBJ whole genome shotgun (WGS) entry which is preliminary data.</text>
</comment>
<dbReference type="GO" id="GO:0003677">
    <property type="term" value="F:DNA binding"/>
    <property type="evidence" value="ECO:0007669"/>
    <property type="project" value="UniProtKB-KW"/>
</dbReference>
<keyword evidence="2" id="KW-0805">Transcription regulation</keyword>
<dbReference type="Gene3D" id="1.10.10.10">
    <property type="entry name" value="Winged helix-like DNA-binding domain superfamily/Winged helix DNA-binding domain"/>
    <property type="match status" value="1"/>
</dbReference>
<organism evidence="6 7">
    <name type="scientific">Paraburkholderia tropica</name>
    <dbReference type="NCBI Taxonomy" id="92647"/>
    <lineage>
        <taxon>Bacteria</taxon>
        <taxon>Pseudomonadati</taxon>
        <taxon>Pseudomonadota</taxon>
        <taxon>Betaproteobacteria</taxon>
        <taxon>Burkholderiales</taxon>
        <taxon>Burkholderiaceae</taxon>
        <taxon>Paraburkholderia</taxon>
    </lineage>
</organism>
<dbReference type="PRINTS" id="PR00039">
    <property type="entry name" value="HTHLYSR"/>
</dbReference>
<evidence type="ECO:0000256" key="1">
    <source>
        <dbReference type="ARBA" id="ARBA00009437"/>
    </source>
</evidence>
<dbReference type="SUPFAM" id="SSF53850">
    <property type="entry name" value="Periplasmic binding protein-like II"/>
    <property type="match status" value="1"/>
</dbReference>
<dbReference type="Pfam" id="PF03466">
    <property type="entry name" value="LysR_substrate"/>
    <property type="match status" value="1"/>
</dbReference>
<dbReference type="CDD" id="cd05466">
    <property type="entry name" value="PBP2_LTTR_substrate"/>
    <property type="match status" value="1"/>
</dbReference>
<dbReference type="Proteomes" id="UP000183529">
    <property type="component" value="Unassembled WGS sequence"/>
</dbReference>
<dbReference type="SUPFAM" id="SSF46785">
    <property type="entry name" value="Winged helix' DNA-binding domain"/>
    <property type="match status" value="1"/>
</dbReference>
<dbReference type="PROSITE" id="PS50931">
    <property type="entry name" value="HTH_LYSR"/>
    <property type="match status" value="1"/>
</dbReference>
<protein>
    <submittedName>
        <fullName evidence="6">Transcriptional regulator, LysR family</fullName>
    </submittedName>
</protein>
<keyword evidence="4" id="KW-0804">Transcription</keyword>
<evidence type="ECO:0000259" key="5">
    <source>
        <dbReference type="PROSITE" id="PS50931"/>
    </source>
</evidence>
<gene>
    <name evidence="6" type="ORF">SAMN05216550_12150</name>
</gene>
<evidence type="ECO:0000313" key="7">
    <source>
        <dbReference type="Proteomes" id="UP000183529"/>
    </source>
</evidence>
<keyword evidence="3" id="KW-0238">DNA-binding</keyword>